<dbReference type="EMBL" id="GU942935">
    <property type="protein sequence ID" value="ADD61556.1"/>
    <property type="molecule type" value="Genomic_DNA"/>
</dbReference>
<proteinExistence type="predicted"/>
<feature type="domain" description="Transposase IS204/IS1001/IS1096/IS1165 helix-turn-helix" evidence="2">
    <location>
        <begin position="15"/>
        <end position="63"/>
    </location>
</feature>
<dbReference type="NCBIfam" id="NF033550">
    <property type="entry name" value="transpos_ISL3"/>
    <property type="match status" value="1"/>
</dbReference>
<feature type="domain" description="Transposase IS204/IS1001/IS1096/IS1165 DDE" evidence="1">
    <location>
        <begin position="81"/>
        <end position="323"/>
    </location>
</feature>
<dbReference type="InterPro" id="IPR032877">
    <property type="entry name" value="Transposase_HTH"/>
</dbReference>
<evidence type="ECO:0000259" key="1">
    <source>
        <dbReference type="Pfam" id="PF01610"/>
    </source>
</evidence>
<dbReference type="PANTHER" id="PTHR33498">
    <property type="entry name" value="TRANSPOSASE FOR INSERTION SEQUENCE ELEMENT IS1557"/>
    <property type="match status" value="1"/>
</dbReference>
<dbReference type="InterPro" id="IPR047951">
    <property type="entry name" value="Transpos_ISL3"/>
</dbReference>
<evidence type="ECO:0000313" key="3">
    <source>
        <dbReference type="EMBL" id="ADD61556.1"/>
    </source>
</evidence>
<dbReference type="Pfam" id="PF13542">
    <property type="entry name" value="HTH_Tnp_ISL3"/>
    <property type="match status" value="1"/>
</dbReference>
<protein>
    <recommendedName>
        <fullName evidence="4">ISL3 family transposase</fullName>
    </recommendedName>
</protein>
<reference evidence="3" key="1">
    <citation type="journal article" date="2010" name="Genome Res.">
        <title>Functional metagenomics to mine the human gut microbiome for dietary fiber catabolic enzymes.</title>
        <authorList>
            <person name="Tasse L."/>
            <person name="Bercovici J."/>
            <person name="Pizzut-Serin S."/>
            <person name="Robe P."/>
            <person name="Tap J."/>
            <person name="Klopp C."/>
            <person name="Cantarel B.L."/>
            <person name="Coutinho P.M."/>
            <person name="Henrissat B."/>
            <person name="Leclerc M."/>
            <person name="Dore J."/>
            <person name="Monsan P."/>
            <person name="Remaud-Simeon M."/>
            <person name="Potocki-Veronese G."/>
        </authorList>
    </citation>
    <scope>NUCLEOTIDE SEQUENCE</scope>
</reference>
<dbReference type="InterPro" id="IPR002560">
    <property type="entry name" value="Transposase_DDE"/>
</dbReference>
<evidence type="ECO:0008006" key="4">
    <source>
        <dbReference type="Google" id="ProtNLM"/>
    </source>
</evidence>
<evidence type="ECO:0000259" key="2">
    <source>
        <dbReference type="Pfam" id="PF13542"/>
    </source>
</evidence>
<sequence length="339" mass="38800">MPRVDCPRCGVVVASVPWAEPGSRFTRDFEAECAWLMTVANQKTVSGFLHVSWRTAGTVARRVAERVKASMPSPFDGLHAIGVDETSHRKGHTYITVVVDHERHRVIWAHDGVGGDVFDLFFKALTPEQHASIRVVTGDGARWIDPCVGRWRPNAERVLDGFHIVSWMTDALDKVRKRLWNQARRDGDEKTTKRMRGVKYAVLKNPGDLTDRQSEAFGNLRNTGPKGQLYRSWQLKELLRTLLKHPLEQARGELRHWVFRASHSRIPEIVEPAKKIRRRRPDILRTIQLGYSNARLEAFNNRIKVTIRMAYGFHRVTNLIALIMLRCGGLDIRLPQPTI</sequence>
<dbReference type="AlphaFoldDB" id="D9ZE02"/>
<name>D9ZE02_9ZZZZ</name>
<dbReference type="PANTHER" id="PTHR33498:SF1">
    <property type="entry name" value="TRANSPOSASE FOR INSERTION SEQUENCE ELEMENT IS1557"/>
    <property type="match status" value="1"/>
</dbReference>
<organism evidence="3">
    <name type="scientific">uncultured organism</name>
    <dbReference type="NCBI Taxonomy" id="155900"/>
    <lineage>
        <taxon>unclassified sequences</taxon>
        <taxon>environmental samples</taxon>
    </lineage>
</organism>
<accession>D9ZE02</accession>
<dbReference type="Pfam" id="PF01610">
    <property type="entry name" value="DDE_Tnp_ISL3"/>
    <property type="match status" value="1"/>
</dbReference>